<evidence type="ECO:0000313" key="6">
    <source>
        <dbReference type="Proteomes" id="UP001153076"/>
    </source>
</evidence>
<dbReference type="OrthoDB" id="637682at2759"/>
<keyword evidence="3" id="KW-0809">Transit peptide</keyword>
<dbReference type="SMART" id="SM00733">
    <property type="entry name" value="Mterf"/>
    <property type="match status" value="3"/>
</dbReference>
<keyword evidence="2" id="KW-0805">Transcription regulation</keyword>
<dbReference type="InterPro" id="IPR003690">
    <property type="entry name" value="MTERF"/>
</dbReference>
<feature type="region of interest" description="Disordered" evidence="4">
    <location>
        <begin position="31"/>
        <end position="63"/>
    </location>
</feature>
<keyword evidence="2" id="KW-0806">Transcription termination</keyword>
<organism evidence="5 6">
    <name type="scientific">Carnegiea gigantea</name>
    <dbReference type="NCBI Taxonomy" id="171969"/>
    <lineage>
        <taxon>Eukaryota</taxon>
        <taxon>Viridiplantae</taxon>
        <taxon>Streptophyta</taxon>
        <taxon>Embryophyta</taxon>
        <taxon>Tracheophyta</taxon>
        <taxon>Spermatophyta</taxon>
        <taxon>Magnoliopsida</taxon>
        <taxon>eudicotyledons</taxon>
        <taxon>Gunneridae</taxon>
        <taxon>Pentapetalae</taxon>
        <taxon>Caryophyllales</taxon>
        <taxon>Cactineae</taxon>
        <taxon>Cactaceae</taxon>
        <taxon>Cactoideae</taxon>
        <taxon>Echinocereeae</taxon>
        <taxon>Carnegiea</taxon>
    </lineage>
</organism>
<name>A0A9Q1KRV7_9CARY</name>
<sequence>MATMVLPIAFFRCNLQRQIFYPASATAPTTTASTTAKTASTTGAPPPPPPLTTRRKNGSGFSEPDYRSSVADFLVDSLEFSNEEALSTSTELTKWRQSQLIKLRATDFHRKAELVIRFLEQKGFEKPQIRKLVSAMPRILTCKVEANLEPKMNYFLELGFSTSDIADVVSVQKKILIYGLYSTIRPAIEALRTVMGSVENVLRVMKGRCYNKMNVESKCQAFESFGRVQSDVVDLFGHKSYCLTTSQAKIKFVLSFFMNELGRDPGYFVAHPALLCNGLGRGALQRSCVCNFRRITMIELVMLEGLHHLGTVYLCLEIALLLSFLEHGWNEIGMDVTHAEEDMNVGAPSSTHEHNCYTEVLLPLGRSRSGGQLLIGMKAMYKNACTVL</sequence>
<dbReference type="Proteomes" id="UP001153076">
    <property type="component" value="Unassembled WGS sequence"/>
</dbReference>
<evidence type="ECO:0000256" key="3">
    <source>
        <dbReference type="ARBA" id="ARBA00022946"/>
    </source>
</evidence>
<dbReference type="InterPro" id="IPR038538">
    <property type="entry name" value="MTERF_sf"/>
</dbReference>
<evidence type="ECO:0000256" key="1">
    <source>
        <dbReference type="ARBA" id="ARBA00007692"/>
    </source>
</evidence>
<comment type="caution">
    <text evidence="5">The sequence shown here is derived from an EMBL/GenBank/DDBJ whole genome shotgun (WGS) entry which is preliminary data.</text>
</comment>
<proteinExistence type="inferred from homology"/>
<evidence type="ECO:0000256" key="4">
    <source>
        <dbReference type="SAM" id="MobiDB-lite"/>
    </source>
</evidence>
<dbReference type="GO" id="GO:0003676">
    <property type="term" value="F:nucleic acid binding"/>
    <property type="evidence" value="ECO:0007669"/>
    <property type="project" value="InterPro"/>
</dbReference>
<dbReference type="Pfam" id="PF02536">
    <property type="entry name" value="mTERF"/>
    <property type="match status" value="1"/>
</dbReference>
<evidence type="ECO:0000256" key="2">
    <source>
        <dbReference type="ARBA" id="ARBA00022472"/>
    </source>
</evidence>
<keyword evidence="6" id="KW-1185">Reference proteome</keyword>
<feature type="compositionally biased region" description="Low complexity" evidence="4">
    <location>
        <begin position="31"/>
        <end position="43"/>
    </location>
</feature>
<dbReference type="PANTHER" id="PTHR13068">
    <property type="entry name" value="CGI-12 PROTEIN-RELATED"/>
    <property type="match status" value="1"/>
</dbReference>
<keyword evidence="2" id="KW-0804">Transcription</keyword>
<dbReference type="GO" id="GO:0006353">
    <property type="term" value="P:DNA-templated transcription termination"/>
    <property type="evidence" value="ECO:0007669"/>
    <property type="project" value="UniProtKB-KW"/>
</dbReference>
<gene>
    <name evidence="5" type="ORF">Cgig2_022061</name>
</gene>
<dbReference type="Gene3D" id="1.25.70.10">
    <property type="entry name" value="Transcription termination factor 3, mitochondrial"/>
    <property type="match status" value="1"/>
</dbReference>
<comment type="similarity">
    <text evidence="1">Belongs to the mTERF family.</text>
</comment>
<accession>A0A9Q1KRV7</accession>
<evidence type="ECO:0000313" key="5">
    <source>
        <dbReference type="EMBL" id="KAJ8448433.1"/>
    </source>
</evidence>
<dbReference type="PANTHER" id="PTHR13068:SF231">
    <property type="entry name" value="TRANSCRIPTION TERMINATION FACTOR MTERF2, CHLOROPLASTIC-LIKE"/>
    <property type="match status" value="1"/>
</dbReference>
<protein>
    <submittedName>
        <fullName evidence="5">Uncharacterized protein</fullName>
    </submittedName>
</protein>
<reference evidence="5" key="1">
    <citation type="submission" date="2022-04" db="EMBL/GenBank/DDBJ databases">
        <title>Carnegiea gigantea Genome sequencing and assembly v2.</title>
        <authorList>
            <person name="Copetti D."/>
            <person name="Sanderson M.J."/>
            <person name="Burquez A."/>
            <person name="Wojciechowski M.F."/>
        </authorList>
    </citation>
    <scope>NUCLEOTIDE SEQUENCE</scope>
    <source>
        <strain evidence="5">SGP5-SGP5p</strain>
        <tissue evidence="5">Aerial part</tissue>
    </source>
</reference>
<dbReference type="AlphaFoldDB" id="A0A9Q1KRV7"/>
<dbReference type="EMBL" id="JAKOGI010000030">
    <property type="protein sequence ID" value="KAJ8448433.1"/>
    <property type="molecule type" value="Genomic_DNA"/>
</dbReference>